<dbReference type="PANTHER" id="PTHR42894:SF1">
    <property type="entry name" value="N-(5'-PHOSPHORIBOSYL)ANTHRANILATE ISOMERASE"/>
    <property type="match status" value="1"/>
</dbReference>
<evidence type="ECO:0000256" key="9">
    <source>
        <dbReference type="HAMAP-Rule" id="MF_00135"/>
    </source>
</evidence>
<evidence type="ECO:0000256" key="6">
    <source>
        <dbReference type="ARBA" id="ARBA00022822"/>
    </source>
</evidence>
<dbReference type="RefSeq" id="WP_004625901.1">
    <property type="nucleotide sequence ID" value="NZ_AORV01000034.1"/>
</dbReference>
<dbReference type="PATRIC" id="fig|1195236.3.peg.2681"/>
<name>S0FRC0_RUMCE</name>
<comment type="catalytic activity">
    <reaction evidence="1 9">
        <text>N-(5-phospho-beta-D-ribosyl)anthranilate = 1-(2-carboxyphenylamino)-1-deoxy-D-ribulose 5-phosphate</text>
        <dbReference type="Rhea" id="RHEA:21540"/>
        <dbReference type="ChEBI" id="CHEBI:18277"/>
        <dbReference type="ChEBI" id="CHEBI:58613"/>
        <dbReference type="EC" id="5.3.1.24"/>
    </reaction>
</comment>
<dbReference type="PANTHER" id="PTHR42894">
    <property type="entry name" value="N-(5'-PHOSPHORIBOSYL)ANTHRANILATE ISOMERASE"/>
    <property type="match status" value="1"/>
</dbReference>
<keyword evidence="8 9" id="KW-0413">Isomerase</keyword>
<evidence type="ECO:0000256" key="1">
    <source>
        <dbReference type="ARBA" id="ARBA00001164"/>
    </source>
</evidence>
<dbReference type="Gene3D" id="3.20.20.70">
    <property type="entry name" value="Aldolase class I"/>
    <property type="match status" value="1"/>
</dbReference>
<dbReference type="InterPro" id="IPR013785">
    <property type="entry name" value="Aldolase_TIM"/>
</dbReference>
<gene>
    <name evidence="9" type="primary">trpF</name>
    <name evidence="11" type="ORF">CTER_2372</name>
</gene>
<feature type="domain" description="N-(5'phosphoribosyl) anthranilate isomerase (PRAI)" evidence="10">
    <location>
        <begin position="6"/>
        <end position="205"/>
    </location>
</feature>
<dbReference type="UniPathway" id="UPA00035">
    <property type="reaction ID" value="UER00042"/>
</dbReference>
<dbReference type="Pfam" id="PF00697">
    <property type="entry name" value="PRAI"/>
    <property type="match status" value="1"/>
</dbReference>
<comment type="pathway">
    <text evidence="2 9">Amino-acid biosynthesis; L-tryptophan biosynthesis; L-tryptophan from chorismate: step 3/5.</text>
</comment>
<accession>S0FRC0</accession>
<dbReference type="CDD" id="cd00405">
    <property type="entry name" value="PRAI"/>
    <property type="match status" value="1"/>
</dbReference>
<organism evidence="11 12">
    <name type="scientific">Ruminiclostridium cellobioparum subsp. termitidis CT1112</name>
    <dbReference type="NCBI Taxonomy" id="1195236"/>
    <lineage>
        <taxon>Bacteria</taxon>
        <taxon>Bacillati</taxon>
        <taxon>Bacillota</taxon>
        <taxon>Clostridia</taxon>
        <taxon>Eubacteriales</taxon>
        <taxon>Oscillospiraceae</taxon>
        <taxon>Ruminiclostridium</taxon>
    </lineage>
</organism>
<dbReference type="InterPro" id="IPR044643">
    <property type="entry name" value="TrpF_fam"/>
</dbReference>
<dbReference type="InterPro" id="IPR001240">
    <property type="entry name" value="PRAI_dom"/>
</dbReference>
<evidence type="ECO:0000256" key="4">
    <source>
        <dbReference type="ARBA" id="ARBA00022272"/>
    </source>
</evidence>
<keyword evidence="12" id="KW-1185">Reference proteome</keyword>
<dbReference type="GO" id="GO:0004640">
    <property type="term" value="F:phosphoribosylanthranilate isomerase activity"/>
    <property type="evidence" value="ECO:0007669"/>
    <property type="project" value="UniProtKB-UniRule"/>
</dbReference>
<evidence type="ECO:0000256" key="2">
    <source>
        <dbReference type="ARBA" id="ARBA00004664"/>
    </source>
</evidence>
<proteinExistence type="inferred from homology"/>
<evidence type="ECO:0000256" key="7">
    <source>
        <dbReference type="ARBA" id="ARBA00023141"/>
    </source>
</evidence>
<evidence type="ECO:0000313" key="11">
    <source>
        <dbReference type="EMBL" id="EMS71734.1"/>
    </source>
</evidence>
<comment type="similarity">
    <text evidence="9">Belongs to the TrpF family.</text>
</comment>
<dbReference type="HAMAP" id="MF_00135">
    <property type="entry name" value="PRAI"/>
    <property type="match status" value="1"/>
</dbReference>
<keyword evidence="7 9" id="KW-0057">Aromatic amino acid biosynthesis</keyword>
<dbReference type="EC" id="5.3.1.24" evidence="3 9"/>
<dbReference type="InterPro" id="IPR011060">
    <property type="entry name" value="RibuloseP-bd_barrel"/>
</dbReference>
<dbReference type="SUPFAM" id="SSF51366">
    <property type="entry name" value="Ribulose-phoshate binding barrel"/>
    <property type="match status" value="1"/>
</dbReference>
<reference evidence="11 12" key="1">
    <citation type="journal article" date="2013" name="Genome Announc.">
        <title>Draft Genome Sequence of the Cellulolytic, Mesophilic, Anaerobic Bacterium Clostridium termitidis Strain CT1112 (DSM 5398).</title>
        <authorList>
            <person name="Lal S."/>
            <person name="Ramachandran U."/>
            <person name="Zhang X."/>
            <person name="Munir R."/>
            <person name="Sparling R."/>
            <person name="Levin D.B."/>
        </authorList>
    </citation>
    <scope>NUCLEOTIDE SEQUENCE [LARGE SCALE GENOMIC DNA]</scope>
    <source>
        <strain evidence="11 12">CT1112</strain>
    </source>
</reference>
<evidence type="ECO:0000259" key="10">
    <source>
        <dbReference type="Pfam" id="PF00697"/>
    </source>
</evidence>
<dbReference type="GO" id="GO:0000162">
    <property type="term" value="P:L-tryptophan biosynthetic process"/>
    <property type="evidence" value="ECO:0007669"/>
    <property type="project" value="UniProtKB-UniRule"/>
</dbReference>
<dbReference type="STRING" id="1195236.CTER_2372"/>
<dbReference type="AlphaFoldDB" id="S0FRC0"/>
<sequence>MNETKIKICGLSRIQDIEYVNESIPDFIGFVFAKSRRQVEPEAAEKLKAALDRGIKTVGVFVNEDTALIRGLCKDGIIEYIQLHGDEDNEYIAKLKTQLEKAGCSKPIIKAVRVKNTETLNTAGQFDTDFLLLDTFAGKEYGGTGKTFDWNLANSISRPFFLAGGLQYDNVLEAVKTARPFCVDISSGVETNGFKDGVKIKDIVKLIRSVK</sequence>
<dbReference type="eggNOG" id="COG0135">
    <property type="taxonomic scope" value="Bacteria"/>
</dbReference>
<dbReference type="EMBL" id="AORV01000034">
    <property type="protein sequence ID" value="EMS71734.1"/>
    <property type="molecule type" value="Genomic_DNA"/>
</dbReference>
<protein>
    <recommendedName>
        <fullName evidence="4 9">N-(5'-phosphoribosyl)anthranilate isomerase</fullName>
        <shortName evidence="9">PRAI</shortName>
        <ecNumber evidence="3 9">5.3.1.24</ecNumber>
    </recommendedName>
</protein>
<comment type="caution">
    <text evidence="11">The sequence shown here is derived from an EMBL/GenBank/DDBJ whole genome shotgun (WGS) entry which is preliminary data.</text>
</comment>
<keyword evidence="6 9" id="KW-0822">Tryptophan biosynthesis</keyword>
<dbReference type="Proteomes" id="UP000014155">
    <property type="component" value="Unassembled WGS sequence"/>
</dbReference>
<evidence type="ECO:0000313" key="12">
    <source>
        <dbReference type="Proteomes" id="UP000014155"/>
    </source>
</evidence>
<evidence type="ECO:0000256" key="5">
    <source>
        <dbReference type="ARBA" id="ARBA00022605"/>
    </source>
</evidence>
<keyword evidence="5 9" id="KW-0028">Amino-acid biosynthesis</keyword>
<evidence type="ECO:0000256" key="8">
    <source>
        <dbReference type="ARBA" id="ARBA00023235"/>
    </source>
</evidence>
<evidence type="ECO:0000256" key="3">
    <source>
        <dbReference type="ARBA" id="ARBA00012572"/>
    </source>
</evidence>